<dbReference type="InterPro" id="IPR003730">
    <property type="entry name" value="Cu_polyphenol_OxRdtase"/>
</dbReference>
<evidence type="ECO:0000313" key="9">
    <source>
        <dbReference type="EMBL" id="MBK1727396.1"/>
    </source>
</evidence>
<evidence type="ECO:0000256" key="4">
    <source>
        <dbReference type="ARBA" id="ARBA00022723"/>
    </source>
</evidence>
<comment type="catalytic activity">
    <reaction evidence="7">
        <text>adenosine + phosphate = alpha-D-ribose 1-phosphate + adenine</text>
        <dbReference type="Rhea" id="RHEA:27642"/>
        <dbReference type="ChEBI" id="CHEBI:16335"/>
        <dbReference type="ChEBI" id="CHEBI:16708"/>
        <dbReference type="ChEBI" id="CHEBI:43474"/>
        <dbReference type="ChEBI" id="CHEBI:57720"/>
        <dbReference type="EC" id="2.4.2.1"/>
    </reaction>
    <physiologicalReaction direction="left-to-right" evidence="7">
        <dbReference type="Rhea" id="RHEA:27643"/>
    </physiologicalReaction>
</comment>
<comment type="similarity">
    <text evidence="2">Belongs to the purine nucleoside phosphorylase YfiH/LACC1 family.</text>
</comment>
<keyword evidence="5" id="KW-0862">Zinc</keyword>
<evidence type="ECO:0000256" key="1">
    <source>
        <dbReference type="ARBA" id="ARBA00000553"/>
    </source>
</evidence>
<name>A0ABS1E6N6_9GAMM</name>
<keyword evidence="3" id="KW-0808">Transferase</keyword>
<evidence type="ECO:0000256" key="2">
    <source>
        <dbReference type="ARBA" id="ARBA00007353"/>
    </source>
</evidence>
<evidence type="ECO:0000256" key="6">
    <source>
        <dbReference type="ARBA" id="ARBA00047989"/>
    </source>
</evidence>
<evidence type="ECO:0000256" key="8">
    <source>
        <dbReference type="ARBA" id="ARBA00049893"/>
    </source>
</evidence>
<dbReference type="EMBL" id="NRSH01000143">
    <property type="protein sequence ID" value="MBK1727396.1"/>
    <property type="molecule type" value="Genomic_DNA"/>
</dbReference>
<keyword evidence="4" id="KW-0479">Metal-binding</keyword>
<accession>A0ABS1E6N6</accession>
<dbReference type="InterPro" id="IPR011324">
    <property type="entry name" value="Cytotoxic_necrot_fac-like_cat"/>
</dbReference>
<evidence type="ECO:0000256" key="3">
    <source>
        <dbReference type="ARBA" id="ARBA00022679"/>
    </source>
</evidence>
<reference evidence="9 10" key="1">
    <citation type="journal article" date="2020" name="Microorganisms">
        <title>Osmotic Adaptation and Compatible Solute Biosynthesis of Phototrophic Bacteria as Revealed from Genome Analyses.</title>
        <authorList>
            <person name="Imhoff J.F."/>
            <person name="Rahn T."/>
            <person name="Kunzel S."/>
            <person name="Keller A."/>
            <person name="Neulinger S.C."/>
        </authorList>
    </citation>
    <scope>NUCLEOTIDE SEQUENCE [LARGE SCALE GENOMIC DNA]</scope>
    <source>
        <strain evidence="9 10">DSM 15116</strain>
    </source>
</reference>
<sequence length="50" mass="5663">MARRRLARAGVARVAGGAWCTYAAREWLFSHRRDGGRTGRMATLVYRAPR</sequence>
<dbReference type="SUPFAM" id="SSF64438">
    <property type="entry name" value="CNF1/YfiH-like putative cysteine hydrolases"/>
    <property type="match status" value="1"/>
</dbReference>
<protein>
    <recommendedName>
        <fullName evidence="11">Multi-copper polyphenol oxidoreductase laccase</fullName>
    </recommendedName>
</protein>
<dbReference type="InterPro" id="IPR038371">
    <property type="entry name" value="Cu_polyphenol_OxRdtase_sf"/>
</dbReference>
<dbReference type="Pfam" id="PF02578">
    <property type="entry name" value="Cu-oxidase_4"/>
    <property type="match status" value="1"/>
</dbReference>
<evidence type="ECO:0000256" key="5">
    <source>
        <dbReference type="ARBA" id="ARBA00022833"/>
    </source>
</evidence>
<evidence type="ECO:0000256" key="7">
    <source>
        <dbReference type="ARBA" id="ARBA00048968"/>
    </source>
</evidence>
<evidence type="ECO:0000313" key="10">
    <source>
        <dbReference type="Proteomes" id="UP000738126"/>
    </source>
</evidence>
<keyword evidence="10" id="KW-1185">Reference proteome</keyword>
<dbReference type="Proteomes" id="UP000738126">
    <property type="component" value="Unassembled WGS sequence"/>
</dbReference>
<comment type="catalytic activity">
    <reaction evidence="1">
        <text>inosine + phosphate = alpha-D-ribose 1-phosphate + hypoxanthine</text>
        <dbReference type="Rhea" id="RHEA:27646"/>
        <dbReference type="ChEBI" id="CHEBI:17368"/>
        <dbReference type="ChEBI" id="CHEBI:17596"/>
        <dbReference type="ChEBI" id="CHEBI:43474"/>
        <dbReference type="ChEBI" id="CHEBI:57720"/>
        <dbReference type="EC" id="2.4.2.1"/>
    </reaction>
    <physiologicalReaction direction="left-to-right" evidence="1">
        <dbReference type="Rhea" id="RHEA:27647"/>
    </physiologicalReaction>
</comment>
<organism evidence="9 10">
    <name type="scientific">Halorhodospira neutriphila</name>
    <dbReference type="NCBI Taxonomy" id="168379"/>
    <lineage>
        <taxon>Bacteria</taxon>
        <taxon>Pseudomonadati</taxon>
        <taxon>Pseudomonadota</taxon>
        <taxon>Gammaproteobacteria</taxon>
        <taxon>Chromatiales</taxon>
        <taxon>Ectothiorhodospiraceae</taxon>
        <taxon>Halorhodospira</taxon>
    </lineage>
</organism>
<proteinExistence type="inferred from homology"/>
<comment type="caution">
    <text evidence="9">The sequence shown here is derived from an EMBL/GenBank/DDBJ whole genome shotgun (WGS) entry which is preliminary data.</text>
</comment>
<comment type="catalytic activity">
    <reaction evidence="8">
        <text>S-methyl-5'-thioadenosine + phosphate = 5-(methylsulfanyl)-alpha-D-ribose 1-phosphate + adenine</text>
        <dbReference type="Rhea" id="RHEA:11852"/>
        <dbReference type="ChEBI" id="CHEBI:16708"/>
        <dbReference type="ChEBI" id="CHEBI:17509"/>
        <dbReference type="ChEBI" id="CHEBI:43474"/>
        <dbReference type="ChEBI" id="CHEBI:58533"/>
        <dbReference type="EC" id="2.4.2.28"/>
    </reaction>
    <physiologicalReaction direction="left-to-right" evidence="8">
        <dbReference type="Rhea" id="RHEA:11853"/>
    </physiologicalReaction>
</comment>
<gene>
    <name evidence="9" type="ORF">CKO13_10270</name>
</gene>
<evidence type="ECO:0008006" key="11">
    <source>
        <dbReference type="Google" id="ProtNLM"/>
    </source>
</evidence>
<dbReference type="Gene3D" id="3.60.140.10">
    <property type="entry name" value="CNF1/YfiH-like putative cysteine hydrolases"/>
    <property type="match status" value="1"/>
</dbReference>
<comment type="catalytic activity">
    <reaction evidence="6">
        <text>adenosine + H2O + H(+) = inosine + NH4(+)</text>
        <dbReference type="Rhea" id="RHEA:24408"/>
        <dbReference type="ChEBI" id="CHEBI:15377"/>
        <dbReference type="ChEBI" id="CHEBI:15378"/>
        <dbReference type="ChEBI" id="CHEBI:16335"/>
        <dbReference type="ChEBI" id="CHEBI:17596"/>
        <dbReference type="ChEBI" id="CHEBI:28938"/>
        <dbReference type="EC" id="3.5.4.4"/>
    </reaction>
    <physiologicalReaction direction="left-to-right" evidence="6">
        <dbReference type="Rhea" id="RHEA:24409"/>
    </physiologicalReaction>
</comment>
<dbReference type="RefSeq" id="WP_420827067.1">
    <property type="nucleotide sequence ID" value="NZ_NRSH01000143.1"/>
</dbReference>